<dbReference type="PANTHER" id="PTHR31407">
    <property type="match status" value="1"/>
</dbReference>
<dbReference type="InterPro" id="IPR016123">
    <property type="entry name" value="Mog1/PsbP_a/b/a-sand"/>
</dbReference>
<dbReference type="SUPFAM" id="SSF55724">
    <property type="entry name" value="Mog1p/PsbP-like"/>
    <property type="match status" value="1"/>
</dbReference>
<gene>
    <name evidence="3" type="ORF">CHLRE_08g362900v5</name>
</gene>
<dbReference type="RefSeq" id="XP_042921856.1">
    <property type="nucleotide sequence ID" value="XM_043064855.1"/>
</dbReference>
<organism evidence="3 4">
    <name type="scientific">Chlamydomonas reinhardtii</name>
    <name type="common">Chlamydomonas smithii</name>
    <dbReference type="NCBI Taxonomy" id="3055"/>
    <lineage>
        <taxon>Eukaryota</taxon>
        <taxon>Viridiplantae</taxon>
        <taxon>Chlorophyta</taxon>
        <taxon>core chlorophytes</taxon>
        <taxon>Chlorophyceae</taxon>
        <taxon>CS clade</taxon>
        <taxon>Chlamydomonadales</taxon>
        <taxon>Chlamydomonadaceae</taxon>
        <taxon>Chlamydomonas</taxon>
    </lineage>
</organism>
<dbReference type="InParanoid" id="A0A2K3DGM6"/>
<feature type="domain" description="PsbP C-terminal" evidence="2">
    <location>
        <begin position="81"/>
        <end position="259"/>
    </location>
</feature>
<dbReference type="GO" id="GO:0005509">
    <property type="term" value="F:calcium ion binding"/>
    <property type="evidence" value="ECO:0007669"/>
    <property type="project" value="InterPro"/>
</dbReference>
<evidence type="ECO:0000313" key="4">
    <source>
        <dbReference type="Proteomes" id="UP000006906"/>
    </source>
</evidence>
<name>A0A2K3DGM6_CHLRE</name>
<evidence type="ECO:0000259" key="2">
    <source>
        <dbReference type="Pfam" id="PF01789"/>
    </source>
</evidence>
<feature type="region of interest" description="Disordered" evidence="1">
    <location>
        <begin position="1"/>
        <end position="20"/>
    </location>
</feature>
<evidence type="ECO:0000313" key="3">
    <source>
        <dbReference type="EMBL" id="PNW79685.1"/>
    </source>
</evidence>
<dbReference type="GO" id="GO:0048564">
    <property type="term" value="P:photosystem I assembly"/>
    <property type="evidence" value="ECO:0000318"/>
    <property type="project" value="GO_Central"/>
</dbReference>
<reference evidence="3 4" key="1">
    <citation type="journal article" date="2007" name="Science">
        <title>The Chlamydomonas genome reveals the evolution of key animal and plant functions.</title>
        <authorList>
            <person name="Merchant S.S."/>
            <person name="Prochnik S.E."/>
            <person name="Vallon O."/>
            <person name="Harris E.H."/>
            <person name="Karpowicz S.J."/>
            <person name="Witman G.B."/>
            <person name="Terry A."/>
            <person name="Salamov A."/>
            <person name="Fritz-Laylin L.K."/>
            <person name="Marechal-Drouard L."/>
            <person name="Marshall W.F."/>
            <person name="Qu L.H."/>
            <person name="Nelson D.R."/>
            <person name="Sanderfoot A.A."/>
            <person name="Spalding M.H."/>
            <person name="Kapitonov V.V."/>
            <person name="Ren Q."/>
            <person name="Ferris P."/>
            <person name="Lindquist E."/>
            <person name="Shapiro H."/>
            <person name="Lucas S.M."/>
            <person name="Grimwood J."/>
            <person name="Schmutz J."/>
            <person name="Cardol P."/>
            <person name="Cerutti H."/>
            <person name="Chanfreau G."/>
            <person name="Chen C.L."/>
            <person name="Cognat V."/>
            <person name="Croft M.T."/>
            <person name="Dent R."/>
            <person name="Dutcher S."/>
            <person name="Fernandez E."/>
            <person name="Fukuzawa H."/>
            <person name="Gonzalez-Ballester D."/>
            <person name="Gonzalez-Halphen D."/>
            <person name="Hallmann A."/>
            <person name="Hanikenne M."/>
            <person name="Hippler M."/>
            <person name="Inwood W."/>
            <person name="Jabbari K."/>
            <person name="Kalanon M."/>
            <person name="Kuras R."/>
            <person name="Lefebvre P.A."/>
            <person name="Lemaire S.D."/>
            <person name="Lobanov A.V."/>
            <person name="Lohr M."/>
            <person name="Manuell A."/>
            <person name="Meier I."/>
            <person name="Mets L."/>
            <person name="Mittag M."/>
            <person name="Mittelmeier T."/>
            <person name="Moroney J.V."/>
            <person name="Moseley J."/>
            <person name="Napoli C."/>
            <person name="Nedelcu A.M."/>
            <person name="Niyogi K."/>
            <person name="Novoselov S.V."/>
            <person name="Paulsen I.T."/>
            <person name="Pazour G."/>
            <person name="Purton S."/>
            <person name="Ral J.P."/>
            <person name="Riano-Pachon D.M."/>
            <person name="Riekhof W."/>
            <person name="Rymarquis L."/>
            <person name="Schroda M."/>
            <person name="Stern D."/>
            <person name="Umen J."/>
            <person name="Willows R."/>
            <person name="Wilson N."/>
            <person name="Zimmer S.L."/>
            <person name="Allmer J."/>
            <person name="Balk J."/>
            <person name="Bisova K."/>
            <person name="Chen C.J."/>
            <person name="Elias M."/>
            <person name="Gendler K."/>
            <person name="Hauser C."/>
            <person name="Lamb M.R."/>
            <person name="Ledford H."/>
            <person name="Long J.C."/>
            <person name="Minagawa J."/>
            <person name="Page M.D."/>
            <person name="Pan J."/>
            <person name="Pootakham W."/>
            <person name="Roje S."/>
            <person name="Rose A."/>
            <person name="Stahlberg E."/>
            <person name="Terauchi A.M."/>
            <person name="Yang P."/>
            <person name="Ball S."/>
            <person name="Bowler C."/>
            <person name="Dieckmann C.L."/>
            <person name="Gladyshev V.N."/>
            <person name="Green P."/>
            <person name="Jorgensen R."/>
            <person name="Mayfield S."/>
            <person name="Mueller-Roeber B."/>
            <person name="Rajamani S."/>
            <person name="Sayre R.T."/>
            <person name="Brokstein P."/>
            <person name="Dubchak I."/>
            <person name="Goodstein D."/>
            <person name="Hornick L."/>
            <person name="Huang Y.W."/>
            <person name="Jhaveri J."/>
            <person name="Luo Y."/>
            <person name="Martinez D."/>
            <person name="Ngau W.C."/>
            <person name="Otillar B."/>
            <person name="Poliakov A."/>
            <person name="Porter A."/>
            <person name="Szajkowski L."/>
            <person name="Werner G."/>
            <person name="Zhou K."/>
            <person name="Grigoriev I.V."/>
            <person name="Rokhsar D.S."/>
            <person name="Grossman A.R."/>
        </authorList>
    </citation>
    <scope>NUCLEOTIDE SEQUENCE [LARGE SCALE GENOMIC DNA]</scope>
    <source>
        <strain evidence="4">CC-503</strain>
    </source>
</reference>
<dbReference type="Gramene" id="PNW79685">
    <property type="protein sequence ID" value="PNW79685"/>
    <property type="gene ID" value="CHLRE_08g362900v5"/>
</dbReference>
<dbReference type="GeneID" id="5721608"/>
<dbReference type="GO" id="GO:0009535">
    <property type="term" value="C:chloroplast thylakoid membrane"/>
    <property type="evidence" value="ECO:0000318"/>
    <property type="project" value="GO_Central"/>
</dbReference>
<dbReference type="GO" id="GO:0009654">
    <property type="term" value="C:photosystem II oxygen evolving complex"/>
    <property type="evidence" value="ECO:0007669"/>
    <property type="project" value="InterPro"/>
</dbReference>
<dbReference type="FunCoup" id="A0A2K3DGM6">
    <property type="interactions" value="655"/>
</dbReference>
<dbReference type="PANTHER" id="PTHR31407:SF15">
    <property type="entry name" value="PSBP DOMAIN-CONTAINING PROTEIN 1, CHLOROPLASTIC"/>
    <property type="match status" value="1"/>
</dbReference>
<dbReference type="Proteomes" id="UP000006906">
    <property type="component" value="Chromosome 8"/>
</dbReference>
<dbReference type="STRING" id="3055.A0A2K3DGM6"/>
<dbReference type="EMBL" id="CM008969">
    <property type="protein sequence ID" value="PNW79685.1"/>
    <property type="molecule type" value="Genomic_DNA"/>
</dbReference>
<dbReference type="InterPro" id="IPR002683">
    <property type="entry name" value="PsbP_C"/>
</dbReference>
<dbReference type="AlphaFoldDB" id="A0A2K3DGM6"/>
<protein>
    <recommendedName>
        <fullName evidence="2">PsbP C-terminal domain-containing protein</fullName>
    </recommendedName>
</protein>
<proteinExistence type="predicted"/>
<sequence length="265" mass="29345">MQQLQMNARAQSKFSSGSARRVRPFAGHGRIACAATQRQAQSSPEQSRREALLAMLSAPLLAAQLGSGVAPAMAFQAPPAGYRLFNDKLDGYSFVCPENWLAVTSSGNDIFLRNPRSVEENLFVDITSPSSSRYKSVEDLGSPQDAANRLLDQYLTKEFMSTRLGIARYGEIVSANKRTADDGKVYYDIAIRMTSYGSRNAYAATRAEVLKDYQLEWDRTLSAVLGVANNRLYTLRLQTPTGQYKPDSGALRDIMDSFRCREVEA</sequence>
<dbReference type="OrthoDB" id="2020255at2759"/>
<dbReference type="Gene3D" id="3.40.1000.10">
    <property type="entry name" value="Mog1/PsbP, alpha/beta/alpha sandwich"/>
    <property type="match status" value="1"/>
</dbReference>
<dbReference type="PaxDb" id="3055-EDP01051"/>
<dbReference type="Pfam" id="PF01789">
    <property type="entry name" value="PsbP"/>
    <property type="match status" value="1"/>
</dbReference>
<accession>A0A2K3DGM6</accession>
<dbReference type="GO" id="GO:0019898">
    <property type="term" value="C:extrinsic component of membrane"/>
    <property type="evidence" value="ECO:0007669"/>
    <property type="project" value="InterPro"/>
</dbReference>
<dbReference type="ExpressionAtlas" id="A0A2K3DGM6">
    <property type="expression patterns" value="baseline"/>
</dbReference>
<evidence type="ECO:0000256" key="1">
    <source>
        <dbReference type="SAM" id="MobiDB-lite"/>
    </source>
</evidence>
<keyword evidence="4" id="KW-1185">Reference proteome</keyword>
<dbReference type="KEGG" id="cre:CHLRE_08g362900v5"/>
<feature type="compositionally biased region" description="Polar residues" evidence="1">
    <location>
        <begin position="1"/>
        <end position="18"/>
    </location>
</feature>